<dbReference type="PANTHER" id="PTHR30146:SF144">
    <property type="entry name" value="LACI-FAMILY TRANSCRIPTION REGULATOR"/>
    <property type="match status" value="1"/>
</dbReference>
<keyword evidence="2 5" id="KW-0238">DNA-binding</keyword>
<dbReference type="SUPFAM" id="SSF47413">
    <property type="entry name" value="lambda repressor-like DNA-binding domains"/>
    <property type="match status" value="1"/>
</dbReference>
<evidence type="ECO:0000256" key="1">
    <source>
        <dbReference type="ARBA" id="ARBA00023015"/>
    </source>
</evidence>
<keyword evidence="1" id="KW-0805">Transcription regulation</keyword>
<dbReference type="Pfam" id="PF13407">
    <property type="entry name" value="Peripla_BP_4"/>
    <property type="match status" value="1"/>
</dbReference>
<evidence type="ECO:0000256" key="2">
    <source>
        <dbReference type="ARBA" id="ARBA00023125"/>
    </source>
</evidence>
<evidence type="ECO:0000256" key="3">
    <source>
        <dbReference type="ARBA" id="ARBA00023163"/>
    </source>
</evidence>
<keyword evidence="3" id="KW-0804">Transcription</keyword>
<comment type="caution">
    <text evidence="5">The sequence shown here is derived from an EMBL/GenBank/DDBJ whole genome shotgun (WGS) entry which is preliminary data.</text>
</comment>
<dbReference type="RefSeq" id="WP_114405378.1">
    <property type="nucleotide sequence ID" value="NZ_QOWE01000005.1"/>
</dbReference>
<dbReference type="OrthoDB" id="628703at2"/>
<dbReference type="PROSITE" id="PS00356">
    <property type="entry name" value="HTH_LACI_1"/>
    <property type="match status" value="1"/>
</dbReference>
<dbReference type="Pfam" id="PF00356">
    <property type="entry name" value="LacI"/>
    <property type="match status" value="1"/>
</dbReference>
<dbReference type="SUPFAM" id="SSF53822">
    <property type="entry name" value="Periplasmic binding protein-like I"/>
    <property type="match status" value="1"/>
</dbReference>
<evidence type="ECO:0000313" key="6">
    <source>
        <dbReference type="Proteomes" id="UP000253383"/>
    </source>
</evidence>
<proteinExistence type="predicted"/>
<name>A0A368JRW4_9BACT</name>
<dbReference type="AlphaFoldDB" id="A0A368JRW4"/>
<dbReference type="PANTHER" id="PTHR30146">
    <property type="entry name" value="LACI-RELATED TRANSCRIPTIONAL REPRESSOR"/>
    <property type="match status" value="1"/>
</dbReference>
<dbReference type="Proteomes" id="UP000253383">
    <property type="component" value="Unassembled WGS sequence"/>
</dbReference>
<dbReference type="Gene3D" id="3.40.50.2300">
    <property type="match status" value="2"/>
</dbReference>
<dbReference type="Gene3D" id="1.10.260.40">
    <property type="entry name" value="lambda repressor-like DNA-binding domains"/>
    <property type="match status" value="1"/>
</dbReference>
<dbReference type="PROSITE" id="PS50932">
    <property type="entry name" value="HTH_LACI_2"/>
    <property type="match status" value="1"/>
</dbReference>
<gene>
    <name evidence="5" type="ORF">DUE52_07555</name>
</gene>
<dbReference type="InterPro" id="IPR010982">
    <property type="entry name" value="Lambda_DNA-bd_dom_sf"/>
</dbReference>
<organism evidence="5 6">
    <name type="scientific">Larkinella punicea</name>
    <dbReference type="NCBI Taxonomy" id="2315727"/>
    <lineage>
        <taxon>Bacteria</taxon>
        <taxon>Pseudomonadati</taxon>
        <taxon>Bacteroidota</taxon>
        <taxon>Cytophagia</taxon>
        <taxon>Cytophagales</taxon>
        <taxon>Spirosomataceae</taxon>
        <taxon>Larkinella</taxon>
    </lineage>
</organism>
<dbReference type="InterPro" id="IPR000843">
    <property type="entry name" value="HTH_LacI"/>
</dbReference>
<dbReference type="GO" id="GO:0003700">
    <property type="term" value="F:DNA-binding transcription factor activity"/>
    <property type="evidence" value="ECO:0007669"/>
    <property type="project" value="TreeGrafter"/>
</dbReference>
<dbReference type="InterPro" id="IPR025997">
    <property type="entry name" value="SBP_2_dom"/>
</dbReference>
<dbReference type="CDD" id="cd06307">
    <property type="entry name" value="PBP1_sugar_binding"/>
    <property type="match status" value="1"/>
</dbReference>
<dbReference type="EMBL" id="QOWE01000005">
    <property type="protein sequence ID" value="RCR70212.1"/>
    <property type="molecule type" value="Genomic_DNA"/>
</dbReference>
<dbReference type="SMART" id="SM00354">
    <property type="entry name" value="HTH_LACI"/>
    <property type="match status" value="1"/>
</dbReference>
<keyword evidence="6" id="KW-1185">Reference proteome</keyword>
<dbReference type="CDD" id="cd01392">
    <property type="entry name" value="HTH_LacI"/>
    <property type="match status" value="1"/>
</dbReference>
<protein>
    <submittedName>
        <fullName evidence="5">LacI family DNA-binding transcriptional regulator</fullName>
    </submittedName>
</protein>
<dbReference type="GO" id="GO:0000976">
    <property type="term" value="F:transcription cis-regulatory region binding"/>
    <property type="evidence" value="ECO:0007669"/>
    <property type="project" value="TreeGrafter"/>
</dbReference>
<reference evidence="5 6" key="1">
    <citation type="submission" date="2018-07" db="EMBL/GenBank/DDBJ databases">
        <title>Genome analysis of Larkinella rosea.</title>
        <authorList>
            <person name="Zhou Z."/>
            <person name="Wang G."/>
        </authorList>
    </citation>
    <scope>NUCLEOTIDE SEQUENCE [LARGE SCALE GENOMIC DNA]</scope>
    <source>
        <strain evidence="6">zzj9</strain>
    </source>
</reference>
<dbReference type="InterPro" id="IPR028082">
    <property type="entry name" value="Peripla_BP_I"/>
</dbReference>
<evidence type="ECO:0000259" key="4">
    <source>
        <dbReference type="PROSITE" id="PS50932"/>
    </source>
</evidence>
<accession>A0A368JRW4</accession>
<feature type="domain" description="HTH lacI-type" evidence="4">
    <location>
        <begin position="10"/>
        <end position="61"/>
    </location>
</feature>
<sequence length="352" mass="40331">MKKKELQGVKEIARRANVTIATVDRVIHNRTGVSDKTREKINKIIEELNYQPNMLARRLASGKIIKLAVLIPSATEETEFWDAPLRGIQRANTEISQYGLQVDLFFFDLSDQQSFVKQANAILESSADGIVLAPMFINEAREFTATCDTKGIPYVFIDSTIPDQKNLSYIGPPLFQSGYLAGKLSTYALRENSQLLVVNIATAIDSYTYKETEEGFRAYFAEHHKSYPILRVDSHQTDEQSVFRNLQPLFEANPAIDVLFVTNSRSFLVARFLEKLNLKQKPLLIGYDLIKENAKYLDNGLIDFLICHQPEDQGYRSIMTLYQLLIFSKSIEKEQYMPIDIVMRENQAFYRN</sequence>
<evidence type="ECO:0000313" key="5">
    <source>
        <dbReference type="EMBL" id="RCR70212.1"/>
    </source>
</evidence>